<dbReference type="Proteomes" id="UP000463700">
    <property type="component" value="Unassembled WGS sequence"/>
</dbReference>
<dbReference type="OrthoDB" id="8929241at2"/>
<proteinExistence type="predicted"/>
<feature type="compositionally biased region" description="Low complexity" evidence="1">
    <location>
        <begin position="41"/>
        <end position="62"/>
    </location>
</feature>
<comment type="caution">
    <text evidence="2">The sequence shown here is derived from an EMBL/GenBank/DDBJ whole genome shotgun (WGS) entry which is preliminary data.</text>
</comment>
<evidence type="ECO:0000313" key="3">
    <source>
        <dbReference type="Proteomes" id="UP000463700"/>
    </source>
</evidence>
<dbReference type="AlphaFoldDB" id="A0A6N6WL78"/>
<protein>
    <submittedName>
        <fullName evidence="2">Uncharacterized protein</fullName>
    </submittedName>
</protein>
<gene>
    <name evidence="2" type="ORF">FSO04_09750</name>
</gene>
<accession>A0A6N6WL78</accession>
<evidence type="ECO:0000256" key="1">
    <source>
        <dbReference type="SAM" id="MobiDB-lite"/>
    </source>
</evidence>
<name>A0A6N6WL78_9BURK</name>
<feature type="region of interest" description="Disordered" evidence="1">
    <location>
        <begin position="1"/>
        <end position="62"/>
    </location>
</feature>
<evidence type="ECO:0000313" key="2">
    <source>
        <dbReference type="EMBL" id="KAE8760160.1"/>
    </source>
</evidence>
<feature type="compositionally biased region" description="Low complexity" evidence="1">
    <location>
        <begin position="1"/>
        <end position="13"/>
    </location>
</feature>
<dbReference type="EMBL" id="VOSW01000014">
    <property type="protein sequence ID" value="KAE8760160.1"/>
    <property type="molecule type" value="Genomic_DNA"/>
</dbReference>
<organism evidence="2 3">
    <name type="scientific">Paraburkholderia madseniana</name>
    <dbReference type="NCBI Taxonomy" id="2599607"/>
    <lineage>
        <taxon>Bacteria</taxon>
        <taxon>Pseudomonadati</taxon>
        <taxon>Pseudomonadota</taxon>
        <taxon>Betaproteobacteria</taxon>
        <taxon>Burkholderiales</taxon>
        <taxon>Burkholderiaceae</taxon>
        <taxon>Paraburkholderia</taxon>
    </lineage>
</organism>
<sequence length="169" mass="17895">MTVPGVAPPGAAALTSATQTNGAGDPAHVKHFDTLMGKPEQSQAASSPVSPTSPAATQPASAIQSVQLHSASNALPGVQMRPAEASRSSLAERLRTYGNDLDQRYAGIEKHREQMLTSMPKLGQDPLMEMAQMMDFQWSASTTIAEYQLSMSVAQAANGFSHSILKNQE</sequence>
<dbReference type="RefSeq" id="WP_154559491.1">
    <property type="nucleotide sequence ID" value="NZ_JAMXWG010000016.1"/>
</dbReference>
<reference evidence="2 3" key="1">
    <citation type="journal article" date="2020" name="Int. J. Syst. Evol. Microbiol.">
        <title>Paraburkholderia madseniana sp. nov., a phenolic acid-degrading bacterium isolated from acidic forest soil.</title>
        <authorList>
            <person name="Wilhelm R.C."/>
            <person name="Murphy S.J.L."/>
            <person name="Feriancek N.M."/>
            <person name="Karasz D.C."/>
            <person name="DeRito C.M."/>
            <person name="Newman J.D."/>
            <person name="Buckley D.H."/>
        </authorList>
    </citation>
    <scope>NUCLEOTIDE SEQUENCE [LARGE SCALE GENOMIC DNA]</scope>
    <source>
        <strain evidence="2 3">RP11</strain>
    </source>
</reference>